<dbReference type="PANTHER" id="PTHR10961:SF7">
    <property type="entry name" value="FAD DEPENDENT OXIDOREDUCTASE DOMAIN-CONTAINING PROTEIN"/>
    <property type="match status" value="1"/>
</dbReference>
<dbReference type="Pfam" id="PF01266">
    <property type="entry name" value="DAO"/>
    <property type="match status" value="1"/>
</dbReference>
<keyword evidence="4" id="KW-0560">Oxidoreductase</keyword>
<keyword evidence="3" id="KW-0274">FAD</keyword>
<protein>
    <submittedName>
        <fullName evidence="6">Glycine/D-amino acid oxidase-like deaminating enzyme</fullName>
    </submittedName>
</protein>
<keyword evidence="2" id="KW-0285">Flavoprotein</keyword>
<dbReference type="SUPFAM" id="SSF51905">
    <property type="entry name" value="FAD/NAD(P)-binding domain"/>
    <property type="match status" value="1"/>
</dbReference>
<proteinExistence type="predicted"/>
<dbReference type="PANTHER" id="PTHR10961">
    <property type="entry name" value="PEROXISOMAL SARCOSINE OXIDASE"/>
    <property type="match status" value="1"/>
</dbReference>
<name>A0A4R2J5E4_9PSEU</name>
<reference evidence="6 7" key="1">
    <citation type="submission" date="2019-03" db="EMBL/GenBank/DDBJ databases">
        <title>Genomic Encyclopedia of Type Strains, Phase IV (KMG-IV): sequencing the most valuable type-strain genomes for metagenomic binning, comparative biology and taxonomic classification.</title>
        <authorList>
            <person name="Goeker M."/>
        </authorList>
    </citation>
    <scope>NUCLEOTIDE SEQUENCE [LARGE SCALE GENOMIC DNA]</scope>
    <source>
        <strain evidence="6 7">DSM 45934</strain>
    </source>
</reference>
<dbReference type="AlphaFoldDB" id="A0A4R2J5E4"/>
<sequence length="356" mass="37479">MSMRVVVVGSGVIGLLTAMECVLAGAEVSLVDADDIPSPSAMSHDRLRSIRALHPGDAELTRTAVRAHRAWLEVERRLGMQVHHHVGALTTLPVQHAQESVALLASVGVTADLLRPEVLAERYPTIRFPAGLAGVFDPTATVVAADQTMTALAEWLRGRPGVDMYPRSRVVAATAGGVRLVEGVVTGDRVVLAAGPWSRDLLPAALSARLTLHRQTVLSYSAQWEGMPVIPRFGTADGAWLIPPVNGAPACLSAAVTSREVSVLTDRTAPARWREHLVDRFGALLADFDPAAVTGAADGYYLSASPGSGPLLADLGDGVQAYAACGGMSFKFAPLVARALAARAVDHPLHPLQARC</sequence>
<accession>A0A4R2J5E4</accession>
<dbReference type="Proteomes" id="UP000295680">
    <property type="component" value="Unassembled WGS sequence"/>
</dbReference>
<dbReference type="Gene3D" id="3.50.50.60">
    <property type="entry name" value="FAD/NAD(P)-binding domain"/>
    <property type="match status" value="1"/>
</dbReference>
<evidence type="ECO:0000256" key="4">
    <source>
        <dbReference type="ARBA" id="ARBA00023002"/>
    </source>
</evidence>
<gene>
    <name evidence="6" type="ORF">EV192_10961</name>
</gene>
<comment type="caution">
    <text evidence="6">The sequence shown here is derived from an EMBL/GenBank/DDBJ whole genome shotgun (WGS) entry which is preliminary data.</text>
</comment>
<dbReference type="InterPro" id="IPR006076">
    <property type="entry name" value="FAD-dep_OxRdtase"/>
</dbReference>
<dbReference type="InterPro" id="IPR036188">
    <property type="entry name" value="FAD/NAD-bd_sf"/>
</dbReference>
<feature type="domain" description="FAD dependent oxidoreductase" evidence="5">
    <location>
        <begin position="4"/>
        <end position="343"/>
    </location>
</feature>
<dbReference type="GO" id="GO:0050660">
    <property type="term" value="F:flavin adenine dinucleotide binding"/>
    <property type="evidence" value="ECO:0007669"/>
    <property type="project" value="InterPro"/>
</dbReference>
<organism evidence="6 7">
    <name type="scientific">Actinocrispum wychmicini</name>
    <dbReference type="NCBI Taxonomy" id="1213861"/>
    <lineage>
        <taxon>Bacteria</taxon>
        <taxon>Bacillati</taxon>
        <taxon>Actinomycetota</taxon>
        <taxon>Actinomycetes</taxon>
        <taxon>Pseudonocardiales</taxon>
        <taxon>Pseudonocardiaceae</taxon>
        <taxon>Actinocrispum</taxon>
    </lineage>
</organism>
<dbReference type="EMBL" id="SLWS01000009">
    <property type="protein sequence ID" value="TCO54081.1"/>
    <property type="molecule type" value="Genomic_DNA"/>
</dbReference>
<evidence type="ECO:0000256" key="1">
    <source>
        <dbReference type="ARBA" id="ARBA00001974"/>
    </source>
</evidence>
<evidence type="ECO:0000313" key="7">
    <source>
        <dbReference type="Proteomes" id="UP000295680"/>
    </source>
</evidence>
<evidence type="ECO:0000313" key="6">
    <source>
        <dbReference type="EMBL" id="TCO54081.1"/>
    </source>
</evidence>
<dbReference type="Gene3D" id="3.30.9.10">
    <property type="entry name" value="D-Amino Acid Oxidase, subunit A, domain 2"/>
    <property type="match status" value="1"/>
</dbReference>
<evidence type="ECO:0000259" key="5">
    <source>
        <dbReference type="Pfam" id="PF01266"/>
    </source>
</evidence>
<dbReference type="GO" id="GO:0008115">
    <property type="term" value="F:sarcosine oxidase activity"/>
    <property type="evidence" value="ECO:0007669"/>
    <property type="project" value="TreeGrafter"/>
</dbReference>
<dbReference type="InterPro" id="IPR045170">
    <property type="entry name" value="MTOX"/>
</dbReference>
<comment type="cofactor">
    <cofactor evidence="1">
        <name>FAD</name>
        <dbReference type="ChEBI" id="CHEBI:57692"/>
    </cofactor>
</comment>
<evidence type="ECO:0000256" key="3">
    <source>
        <dbReference type="ARBA" id="ARBA00022827"/>
    </source>
</evidence>
<evidence type="ECO:0000256" key="2">
    <source>
        <dbReference type="ARBA" id="ARBA00022630"/>
    </source>
</evidence>
<keyword evidence="7" id="KW-1185">Reference proteome</keyword>